<keyword evidence="1" id="KW-0238">DNA-binding</keyword>
<keyword evidence="2" id="KW-0812">Transmembrane</keyword>
<dbReference type="PANTHER" id="PTHR46558:SF11">
    <property type="entry name" value="HTH-TYPE TRANSCRIPTIONAL REGULATOR XRE"/>
    <property type="match status" value="1"/>
</dbReference>
<feature type="transmembrane region" description="Helical" evidence="2">
    <location>
        <begin position="98"/>
        <end position="117"/>
    </location>
</feature>
<name>A0ABP3UTD4_9CLOT</name>
<dbReference type="InterPro" id="IPR010982">
    <property type="entry name" value="Lambda_DNA-bd_dom_sf"/>
</dbReference>
<dbReference type="PANTHER" id="PTHR46558">
    <property type="entry name" value="TRACRIPTIONAL REGULATORY PROTEIN-RELATED-RELATED"/>
    <property type="match status" value="1"/>
</dbReference>
<protein>
    <recommendedName>
        <fullName evidence="3">HTH cro/C1-type domain-containing protein</fullName>
    </recommendedName>
</protein>
<sequence>MDKKAMGIVISRQRKEKGFTQKQLGDKLSVSNKTVSKWETGEGFPDITILPILAEVLNITVDELLGRVLLKNNEILKRDDIEVTEYKVGKTILRFKNVCILSCAFSIFAVMAYWILWYETHNMLSLLISFIFGLAGGCIGLIGYNIIQIRIKKFNGLFPNKNKNLYEIKRYLEKVIYAWMMFVWVALDFTIVNRYGNHYEIMRAFIGGLAYGCICLCLNSKLKRKIRV</sequence>
<keyword evidence="2" id="KW-1133">Transmembrane helix</keyword>
<dbReference type="CDD" id="cd00093">
    <property type="entry name" value="HTH_XRE"/>
    <property type="match status" value="1"/>
</dbReference>
<dbReference type="EMBL" id="BAAACG010000010">
    <property type="protein sequence ID" value="GAA0742207.1"/>
    <property type="molecule type" value="Genomic_DNA"/>
</dbReference>
<evidence type="ECO:0000259" key="3">
    <source>
        <dbReference type="PROSITE" id="PS50943"/>
    </source>
</evidence>
<feature type="transmembrane region" description="Helical" evidence="2">
    <location>
        <begin position="123"/>
        <end position="147"/>
    </location>
</feature>
<dbReference type="SMART" id="SM00530">
    <property type="entry name" value="HTH_XRE"/>
    <property type="match status" value="1"/>
</dbReference>
<dbReference type="SUPFAM" id="SSF47413">
    <property type="entry name" value="lambda repressor-like DNA-binding domains"/>
    <property type="match status" value="1"/>
</dbReference>
<reference evidence="5" key="1">
    <citation type="journal article" date="2019" name="Int. J. Syst. Evol. Microbiol.">
        <title>The Global Catalogue of Microorganisms (GCM) 10K type strain sequencing project: providing services to taxonomists for standard genome sequencing and annotation.</title>
        <authorList>
            <consortium name="The Broad Institute Genomics Platform"/>
            <consortium name="The Broad Institute Genome Sequencing Center for Infectious Disease"/>
            <person name="Wu L."/>
            <person name="Ma J."/>
        </authorList>
    </citation>
    <scope>NUCLEOTIDE SEQUENCE [LARGE SCALE GENOMIC DNA]</scope>
    <source>
        <strain evidence="5">JCM 1407</strain>
    </source>
</reference>
<dbReference type="InterPro" id="IPR001387">
    <property type="entry name" value="Cro/C1-type_HTH"/>
</dbReference>
<dbReference type="RefSeq" id="WP_343761920.1">
    <property type="nucleotide sequence ID" value="NZ_BAAACG010000010.1"/>
</dbReference>
<dbReference type="Proteomes" id="UP001501510">
    <property type="component" value="Unassembled WGS sequence"/>
</dbReference>
<accession>A0ABP3UTD4</accession>
<evidence type="ECO:0000256" key="2">
    <source>
        <dbReference type="SAM" id="Phobius"/>
    </source>
</evidence>
<feature type="transmembrane region" description="Helical" evidence="2">
    <location>
        <begin position="201"/>
        <end position="219"/>
    </location>
</feature>
<comment type="caution">
    <text evidence="4">The sequence shown here is derived from an EMBL/GenBank/DDBJ whole genome shotgun (WGS) entry which is preliminary data.</text>
</comment>
<gene>
    <name evidence="4" type="ORF">GCM10008906_24390</name>
</gene>
<organism evidence="4 5">
    <name type="scientific">Clostridium oceanicum</name>
    <dbReference type="NCBI Taxonomy" id="1543"/>
    <lineage>
        <taxon>Bacteria</taxon>
        <taxon>Bacillati</taxon>
        <taxon>Bacillota</taxon>
        <taxon>Clostridia</taxon>
        <taxon>Eubacteriales</taxon>
        <taxon>Clostridiaceae</taxon>
        <taxon>Clostridium</taxon>
    </lineage>
</organism>
<feature type="transmembrane region" description="Helical" evidence="2">
    <location>
        <begin position="175"/>
        <end position="195"/>
    </location>
</feature>
<feature type="domain" description="HTH cro/C1-type" evidence="3">
    <location>
        <begin position="10"/>
        <end position="64"/>
    </location>
</feature>
<evidence type="ECO:0000256" key="1">
    <source>
        <dbReference type="ARBA" id="ARBA00023125"/>
    </source>
</evidence>
<dbReference type="PROSITE" id="PS50943">
    <property type="entry name" value="HTH_CROC1"/>
    <property type="match status" value="1"/>
</dbReference>
<evidence type="ECO:0000313" key="5">
    <source>
        <dbReference type="Proteomes" id="UP001501510"/>
    </source>
</evidence>
<keyword evidence="5" id="KW-1185">Reference proteome</keyword>
<dbReference type="Pfam" id="PF01381">
    <property type="entry name" value="HTH_3"/>
    <property type="match status" value="1"/>
</dbReference>
<dbReference type="Gene3D" id="1.10.260.40">
    <property type="entry name" value="lambda repressor-like DNA-binding domains"/>
    <property type="match status" value="1"/>
</dbReference>
<proteinExistence type="predicted"/>
<evidence type="ECO:0000313" key="4">
    <source>
        <dbReference type="EMBL" id="GAA0742207.1"/>
    </source>
</evidence>
<keyword evidence="2" id="KW-0472">Membrane</keyword>